<dbReference type="Proteomes" id="UP000190037">
    <property type="component" value="Unassembled WGS sequence"/>
</dbReference>
<feature type="compositionally biased region" description="Pro residues" evidence="2">
    <location>
        <begin position="343"/>
        <end position="354"/>
    </location>
</feature>
<dbReference type="PRINTS" id="PR01217">
    <property type="entry name" value="PRICHEXTENSN"/>
</dbReference>
<dbReference type="OrthoDB" id="56224at2"/>
<evidence type="ECO:0000313" key="5">
    <source>
        <dbReference type="Proteomes" id="UP000190037"/>
    </source>
</evidence>
<comment type="similarity">
    <text evidence="1">Belongs to the CAPAB/TerDEXZ family.</text>
</comment>
<feature type="compositionally biased region" description="Pro residues" evidence="2">
    <location>
        <begin position="374"/>
        <end position="385"/>
    </location>
</feature>
<dbReference type="CDD" id="cd06974">
    <property type="entry name" value="TerD_like"/>
    <property type="match status" value="1"/>
</dbReference>
<evidence type="ECO:0000313" key="4">
    <source>
        <dbReference type="EMBL" id="OPC80892.1"/>
    </source>
</evidence>
<evidence type="ECO:0000256" key="1">
    <source>
        <dbReference type="ARBA" id="ARBA00008775"/>
    </source>
</evidence>
<dbReference type="PANTHER" id="PTHR32097:SF4">
    <property type="entry name" value="GENERAL STRESS PROTEIN 16U"/>
    <property type="match status" value="1"/>
</dbReference>
<gene>
    <name evidence="4" type="ORF">B4N89_07960</name>
</gene>
<feature type="region of interest" description="Disordered" evidence="2">
    <location>
        <begin position="176"/>
        <end position="425"/>
    </location>
</feature>
<dbReference type="AlphaFoldDB" id="A0A1T3NW54"/>
<keyword evidence="5" id="KW-1185">Reference proteome</keyword>
<feature type="compositionally biased region" description="Pro residues" evidence="2">
    <location>
        <begin position="239"/>
        <end position="253"/>
    </location>
</feature>
<feature type="compositionally biased region" description="Pro residues" evidence="2">
    <location>
        <begin position="182"/>
        <end position="219"/>
    </location>
</feature>
<organism evidence="4 5">
    <name type="scientific">Embleya scabrispora</name>
    <dbReference type="NCBI Taxonomy" id="159449"/>
    <lineage>
        <taxon>Bacteria</taxon>
        <taxon>Bacillati</taxon>
        <taxon>Actinomycetota</taxon>
        <taxon>Actinomycetes</taxon>
        <taxon>Kitasatosporales</taxon>
        <taxon>Streptomycetaceae</taxon>
        <taxon>Embleya</taxon>
    </lineage>
</organism>
<dbReference type="STRING" id="159449.B4N89_07960"/>
<feature type="compositionally biased region" description="Low complexity" evidence="2">
    <location>
        <begin position="386"/>
        <end position="403"/>
    </location>
</feature>
<proteinExistence type="inferred from homology"/>
<accession>A0A1T3NW54</accession>
<feature type="compositionally biased region" description="Pro residues" evidence="2">
    <location>
        <begin position="304"/>
        <end position="314"/>
    </location>
</feature>
<reference evidence="4 5" key="1">
    <citation type="submission" date="2017-03" db="EMBL/GenBank/DDBJ databases">
        <title>Draft genome sequence of Streptomyces scabrisporus NF3, endophyte isolated from Amphipterygium adstringens.</title>
        <authorList>
            <person name="Vazquez M."/>
            <person name="Ceapa C.D."/>
            <person name="Rodriguez Luna D."/>
            <person name="Sanchez Esquivel S."/>
        </authorList>
    </citation>
    <scope>NUCLEOTIDE SEQUENCE [LARGE SCALE GENOMIC DNA]</scope>
    <source>
        <strain evidence="4 5">NF3</strain>
    </source>
</reference>
<name>A0A1T3NW54_9ACTN</name>
<dbReference type="InterPro" id="IPR003325">
    <property type="entry name" value="TerD"/>
</dbReference>
<comment type="caution">
    <text evidence="4">The sequence shown here is derived from an EMBL/GenBank/DDBJ whole genome shotgun (WGS) entry which is preliminary data.</text>
</comment>
<dbReference type="InterPro" id="IPR051324">
    <property type="entry name" value="Stress/Tellurium_Resist"/>
</dbReference>
<dbReference type="RefSeq" id="WP_078975204.1">
    <property type="nucleotide sequence ID" value="NZ_MWQN01000001.1"/>
</dbReference>
<dbReference type="PANTHER" id="PTHR32097">
    <property type="entry name" value="CAMP-BINDING PROTEIN 1-RELATED"/>
    <property type="match status" value="1"/>
</dbReference>
<feature type="domain" description="TerD" evidence="3">
    <location>
        <begin position="1"/>
        <end position="171"/>
    </location>
</feature>
<evidence type="ECO:0000259" key="3">
    <source>
        <dbReference type="Pfam" id="PF02342"/>
    </source>
</evidence>
<dbReference type="Gene3D" id="2.60.60.30">
    <property type="entry name" value="sav2460 like domains"/>
    <property type="match status" value="1"/>
</dbReference>
<dbReference type="Pfam" id="PF02342">
    <property type="entry name" value="TerD"/>
    <property type="match status" value="1"/>
</dbReference>
<dbReference type="EMBL" id="MWQN01000001">
    <property type="protein sequence ID" value="OPC80892.1"/>
    <property type="molecule type" value="Genomic_DNA"/>
</dbReference>
<sequence length="425" mass="43273">MTQVMSKGANTALPARSVRMVLEWRPGAGVPDMDASALLLGADDKVRGDHDFVFYNQPRHPSGTVVHEGKHTAPDRCTDGVRVDVAALTPDVRHVIVAASADGGTIGAVPGLVLRLYDVDGGGELLNFPITGATTETAFVFGEIYRRGDQWKFRAVGQGYASGLAGLATDYGISVDDEPAPASAPPAPAPVPLPPVHQSPPTAPAPPPAPVFGNPPAPQPTYQDAAPTAVLPQYDRGAPPAPPARQQPAPPQGVLPVSGNAPYGGPSVPPPPRHDGPTIPPPPAPHTFGGPPPGYPQTPSAGAPVPPPPGPGGTPPQGFAQPPGTPSHGVAFQTPPGVMHMPPGGPQLPAPGQYPPAHGAPQPPGPYTPSHGAPQPPGQYPPGMTPPQGMGMPPQPHHGTPPQGHGGPPQLRRLDSPPQGPQFQG</sequence>
<protein>
    <recommendedName>
        <fullName evidence="3">TerD domain-containing protein</fullName>
    </recommendedName>
</protein>
<evidence type="ECO:0000256" key="2">
    <source>
        <dbReference type="SAM" id="MobiDB-lite"/>
    </source>
</evidence>
<feature type="compositionally biased region" description="Pro residues" evidence="2">
    <location>
        <begin position="278"/>
        <end position="296"/>
    </location>
</feature>